<sequence>MSSEADVSSLASSIELKDFFQDTLIDTEWFRPDEIHSMIPTGNKWSKREKKAKIIKFQNSIISHRPFYTRWYEVYKVRKLHKRLIDPLSNWTEQSDEFYRRMLERINIFATAMANMVKYSFIIEPGTITPHLSEYVAELRQLETFFERNPLSAEEAEQNAFNRNLVKARNQLFECADISRVILRHKKTTNNDDGSTISYNFTTPRSSNLHHIDDILKSSSMTNHSNDKNDDFIHASYVRGGPLLNTFILTQAPLPSTMNDFWQMVWQERSKYIIMLCKAVDVKSLGLLDGVLPNIYLYYWPRARLSPTATIIHCLDGCGRSGTLFTIEVLLMHLLRGSARYDKLVLTTAIFVRLQRRHAISSPLQYLFIYRTLLHWMQPFITSNVTRFILGLIFPHWGFIGKYQKMLNYQYRTE</sequence>
<dbReference type="GO" id="GO:1904778">
    <property type="term" value="P:positive regulation of protein localization to cell cortex"/>
    <property type="evidence" value="ECO:0007669"/>
    <property type="project" value="EnsemblMetazoa"/>
</dbReference>
<dbReference type="GO" id="GO:0030866">
    <property type="term" value="P:cortical actin cytoskeleton organization"/>
    <property type="evidence" value="ECO:0007669"/>
    <property type="project" value="EnsemblMetazoa"/>
</dbReference>
<dbReference type="Proteomes" id="UP000024404">
    <property type="component" value="Unassembled WGS sequence"/>
</dbReference>
<feature type="domain" description="Tyrosine-protein phosphatase" evidence="1">
    <location>
        <begin position="135"/>
        <end position="376"/>
    </location>
</feature>
<dbReference type="InterPro" id="IPR003595">
    <property type="entry name" value="Tyr_Pase_cat"/>
</dbReference>
<dbReference type="InterPro" id="IPR016130">
    <property type="entry name" value="Tyr_Pase_AS"/>
</dbReference>
<keyword evidence="4" id="KW-1185">Reference proteome</keyword>
<dbReference type="Gene3D" id="3.90.190.10">
    <property type="entry name" value="Protein tyrosine phosphatase superfamily"/>
    <property type="match status" value="2"/>
</dbReference>
<reference evidence="4" key="1">
    <citation type="submission" date="2013-10" db="EMBL/GenBank/DDBJ databases">
        <title>Genome sequencing of Onchocerca volvulus.</title>
        <authorList>
            <person name="Cotton J."/>
            <person name="Tsai J."/>
            <person name="Stanley E."/>
            <person name="Tracey A."/>
            <person name="Holroyd N."/>
            <person name="Lustigman S."/>
            <person name="Berriman M."/>
        </authorList>
    </citation>
    <scope>NUCLEOTIDE SEQUENCE</scope>
</reference>
<dbReference type="SMART" id="SM00194">
    <property type="entry name" value="PTPc"/>
    <property type="match status" value="1"/>
</dbReference>
<organism evidence="3 4">
    <name type="scientific">Onchocerca volvulus</name>
    <dbReference type="NCBI Taxonomy" id="6282"/>
    <lineage>
        <taxon>Eukaryota</taxon>
        <taxon>Metazoa</taxon>
        <taxon>Ecdysozoa</taxon>
        <taxon>Nematoda</taxon>
        <taxon>Chromadorea</taxon>
        <taxon>Rhabditida</taxon>
        <taxon>Spirurina</taxon>
        <taxon>Spiruromorpha</taxon>
        <taxon>Filarioidea</taxon>
        <taxon>Onchocercidae</taxon>
        <taxon>Onchocerca</taxon>
    </lineage>
</organism>
<reference evidence="3" key="2">
    <citation type="submission" date="2022-06" db="UniProtKB">
        <authorList>
            <consortium name="EnsemblMetazoa"/>
        </authorList>
    </citation>
    <scope>IDENTIFICATION</scope>
</reference>
<dbReference type="GO" id="GO:0005938">
    <property type="term" value="C:cell cortex"/>
    <property type="evidence" value="ECO:0007669"/>
    <property type="project" value="EnsemblMetazoa"/>
</dbReference>
<evidence type="ECO:0000313" key="3">
    <source>
        <dbReference type="EnsemblMetazoa" id="OVOC2067.1"/>
    </source>
</evidence>
<dbReference type="InterPro" id="IPR029021">
    <property type="entry name" value="Prot-tyrosine_phosphatase-like"/>
</dbReference>
<dbReference type="Pfam" id="PF00102">
    <property type="entry name" value="Y_phosphatase"/>
    <property type="match status" value="2"/>
</dbReference>
<dbReference type="EMBL" id="CMVM020000069">
    <property type="status" value="NOT_ANNOTATED_CDS"/>
    <property type="molecule type" value="Genomic_DNA"/>
</dbReference>
<dbReference type="InterPro" id="IPR052782">
    <property type="entry name" value="Oocyte-zygote_transition_reg"/>
</dbReference>
<dbReference type="GO" id="GO:0040038">
    <property type="term" value="P:polar body extrusion after meiotic divisions"/>
    <property type="evidence" value="ECO:0007669"/>
    <property type="project" value="EnsemblMetazoa"/>
</dbReference>
<dbReference type="GO" id="GO:0004725">
    <property type="term" value="F:protein tyrosine phosphatase activity"/>
    <property type="evidence" value="ECO:0007669"/>
    <property type="project" value="InterPro"/>
</dbReference>
<dbReference type="CDD" id="cd00047">
    <property type="entry name" value="PTPc"/>
    <property type="match status" value="1"/>
</dbReference>
<dbReference type="OMA" id="WQERSKY"/>
<dbReference type="PROSITE" id="PS50055">
    <property type="entry name" value="TYR_PHOSPHATASE_PTP"/>
    <property type="match status" value="1"/>
</dbReference>
<dbReference type="AlphaFoldDB" id="A0A8R1TPH3"/>
<dbReference type="EnsemblMetazoa" id="OVOC2067.1">
    <property type="protein sequence ID" value="OVOC2067.1"/>
    <property type="gene ID" value="WBGene00238876"/>
</dbReference>
<feature type="domain" description="Tyrosine specific protein phosphatases" evidence="2">
    <location>
        <begin position="311"/>
        <end position="367"/>
    </location>
</feature>
<proteinExistence type="predicted"/>
<dbReference type="PANTHER" id="PTHR46163:SF7">
    <property type="entry name" value="PROTEIN TYROSINE PHOSPHATASE-LIKE PROTEIN EGG-3"/>
    <property type="match status" value="1"/>
</dbReference>
<dbReference type="PROSITE" id="PS00383">
    <property type="entry name" value="TYR_PHOSPHATASE_1"/>
    <property type="match status" value="1"/>
</dbReference>
<dbReference type="PRINTS" id="PR00700">
    <property type="entry name" value="PRTYPHPHTASE"/>
</dbReference>
<name>A0A8R1TPH3_ONCVO</name>
<dbReference type="PROSITE" id="PS50056">
    <property type="entry name" value="TYR_PHOSPHATASE_2"/>
    <property type="match status" value="1"/>
</dbReference>
<dbReference type="InterPro" id="IPR000242">
    <property type="entry name" value="PTP_cat"/>
</dbReference>
<dbReference type="SUPFAM" id="SSF52799">
    <property type="entry name" value="(Phosphotyrosine protein) phosphatases II"/>
    <property type="match status" value="1"/>
</dbReference>
<dbReference type="SMART" id="SM00404">
    <property type="entry name" value="PTPc_motif"/>
    <property type="match status" value="1"/>
</dbReference>
<dbReference type="GO" id="GO:0019901">
    <property type="term" value="F:protein kinase binding"/>
    <property type="evidence" value="ECO:0007669"/>
    <property type="project" value="EnsemblMetazoa"/>
</dbReference>
<protein>
    <recommendedName>
        <fullName evidence="5">Tyrosine-protein phosphatase domain-containing protein</fullName>
    </recommendedName>
</protein>
<accession>A0A8R1TPH3</accession>
<evidence type="ECO:0000259" key="1">
    <source>
        <dbReference type="PROSITE" id="PS50055"/>
    </source>
</evidence>
<dbReference type="InterPro" id="IPR000387">
    <property type="entry name" value="Tyr_Pase_dom"/>
</dbReference>
<evidence type="ECO:0000313" key="4">
    <source>
        <dbReference type="Proteomes" id="UP000024404"/>
    </source>
</evidence>
<dbReference type="PANTHER" id="PTHR46163">
    <property type="entry name" value="TYROSINE-PROTEIN PHOSPHATASE-RELATED"/>
    <property type="match status" value="1"/>
</dbReference>
<evidence type="ECO:0000259" key="2">
    <source>
        <dbReference type="PROSITE" id="PS50056"/>
    </source>
</evidence>
<dbReference type="GO" id="GO:0030703">
    <property type="term" value="P:eggshell formation"/>
    <property type="evidence" value="ECO:0007669"/>
    <property type="project" value="EnsemblMetazoa"/>
</dbReference>
<evidence type="ECO:0008006" key="5">
    <source>
        <dbReference type="Google" id="ProtNLM"/>
    </source>
</evidence>